<feature type="active site" description="Proton donor/acceptor" evidence="3">
    <location>
        <position position="348"/>
    </location>
</feature>
<comment type="similarity">
    <text evidence="2 3">Belongs to the peptidase M14 family.</text>
</comment>
<dbReference type="InterPro" id="IPR003146">
    <property type="entry name" value="M14A_act_pep"/>
</dbReference>
<dbReference type="GO" id="GO:0008270">
    <property type="term" value="F:zinc ion binding"/>
    <property type="evidence" value="ECO:0007669"/>
    <property type="project" value="InterPro"/>
</dbReference>
<dbReference type="Gene3D" id="3.40.630.10">
    <property type="entry name" value="Zn peptidases"/>
    <property type="match status" value="1"/>
</dbReference>
<dbReference type="GO" id="GO:0005615">
    <property type="term" value="C:extracellular space"/>
    <property type="evidence" value="ECO:0007669"/>
    <property type="project" value="TreeGrafter"/>
</dbReference>
<evidence type="ECO:0000256" key="2">
    <source>
        <dbReference type="ARBA" id="ARBA00005988"/>
    </source>
</evidence>
<sequence length="403" mass="46416">MAYYVGDFADVMLAPTIIESFKKKLQIENMRHMVIISDVQNSSFISVPTILTRQQFEQKKIFAMKTDYKFGSYRSYRDMLKYIRTIEFYYPNFTKVVQIGLTHENQHFRIGNPLNGTKKKRGFWIDANIHAREWASSHTAVFFINQLVGGYGKSKQITKYVNNLDFYIFPCLNPDGYEYSRSSSEPQIRLWRKNRSTAKCIRLYGGQRYCCNGVDLNRNFDFHWAETGTSNNPCSNIYHGEKAFSEPETNAVNKFLTSTEMTDKLDGFITLHTYAQLWIHPFSHKTETYPNDLRDLKMTARRATARLKSVYGTKYRVGTGADLLSSASGGSDDWAKSALGVKYVYLIELRPKYESANGFIMPENELMPTAIETWEGIKEVIETVMALRQSGFNSSQNITSELD</sequence>
<dbReference type="SUPFAM" id="SSF53187">
    <property type="entry name" value="Zn-dependent exopeptidases"/>
    <property type="match status" value="1"/>
</dbReference>
<dbReference type="Pfam" id="PF02244">
    <property type="entry name" value="Propep_M14"/>
    <property type="match status" value="1"/>
</dbReference>
<reference evidence="6" key="1">
    <citation type="submission" date="2017-02" db="UniProtKB">
        <authorList>
            <consortium name="WormBaseParasite"/>
        </authorList>
    </citation>
    <scope>IDENTIFICATION</scope>
</reference>
<keyword evidence="5" id="KW-1185">Reference proteome</keyword>
<dbReference type="STRING" id="451379.A0A0N5AP92"/>
<proteinExistence type="inferred from homology"/>
<dbReference type="InterPro" id="IPR000834">
    <property type="entry name" value="Peptidase_M14"/>
</dbReference>
<dbReference type="PROSITE" id="PS52035">
    <property type="entry name" value="PEPTIDASE_M14"/>
    <property type="match status" value="1"/>
</dbReference>
<feature type="domain" description="Peptidase M14" evidence="4">
    <location>
        <begin position="72"/>
        <end position="384"/>
    </location>
</feature>
<evidence type="ECO:0000313" key="6">
    <source>
        <dbReference type="WBParaSite" id="SMUV_0000646001-mRNA-1"/>
    </source>
</evidence>
<dbReference type="SMART" id="SM00631">
    <property type="entry name" value="Zn_pept"/>
    <property type="match status" value="1"/>
</dbReference>
<dbReference type="CDD" id="cd03860">
    <property type="entry name" value="M14_CP_A-B_like"/>
    <property type="match status" value="1"/>
</dbReference>
<dbReference type="PANTHER" id="PTHR11705:SF51">
    <property type="entry name" value="CARBOXYPEPTIDASE SURO-1-RELATED"/>
    <property type="match status" value="1"/>
</dbReference>
<evidence type="ECO:0000259" key="4">
    <source>
        <dbReference type="PROSITE" id="PS52035"/>
    </source>
</evidence>
<dbReference type="GO" id="GO:0004181">
    <property type="term" value="F:metallocarboxypeptidase activity"/>
    <property type="evidence" value="ECO:0007669"/>
    <property type="project" value="InterPro"/>
</dbReference>
<dbReference type="GO" id="GO:0006508">
    <property type="term" value="P:proteolysis"/>
    <property type="evidence" value="ECO:0007669"/>
    <property type="project" value="InterPro"/>
</dbReference>
<dbReference type="AlphaFoldDB" id="A0A0N5AP92"/>
<dbReference type="PANTHER" id="PTHR11705">
    <property type="entry name" value="PROTEASE FAMILY M14 CARBOXYPEPTIDASE A,B"/>
    <property type="match status" value="1"/>
</dbReference>
<dbReference type="Proteomes" id="UP000046393">
    <property type="component" value="Unplaced"/>
</dbReference>
<dbReference type="WBParaSite" id="SMUV_0000646001-mRNA-1">
    <property type="protein sequence ID" value="SMUV_0000646001-mRNA-1"/>
    <property type="gene ID" value="SMUV_0000646001"/>
</dbReference>
<dbReference type="PRINTS" id="PR00765">
    <property type="entry name" value="CRBOXYPTASEA"/>
</dbReference>
<name>A0A0N5AP92_9BILA</name>
<organism evidence="5 6">
    <name type="scientific">Syphacia muris</name>
    <dbReference type="NCBI Taxonomy" id="451379"/>
    <lineage>
        <taxon>Eukaryota</taxon>
        <taxon>Metazoa</taxon>
        <taxon>Ecdysozoa</taxon>
        <taxon>Nematoda</taxon>
        <taxon>Chromadorea</taxon>
        <taxon>Rhabditida</taxon>
        <taxon>Spirurina</taxon>
        <taxon>Oxyuridomorpha</taxon>
        <taxon>Oxyuroidea</taxon>
        <taxon>Oxyuridae</taxon>
        <taxon>Syphacia</taxon>
    </lineage>
</organism>
<accession>A0A0N5AP92</accession>
<dbReference type="FunFam" id="3.40.630.10:FF:000070">
    <property type="entry name" value="Putative carboxypeptidase suro-1"/>
    <property type="match status" value="1"/>
</dbReference>
<evidence type="ECO:0000313" key="5">
    <source>
        <dbReference type="Proteomes" id="UP000046393"/>
    </source>
</evidence>
<protein>
    <submittedName>
        <fullName evidence="6">Peptidase_M14 domain-containing protein</fullName>
    </submittedName>
</protein>
<evidence type="ECO:0000256" key="1">
    <source>
        <dbReference type="ARBA" id="ARBA00001947"/>
    </source>
</evidence>
<comment type="cofactor">
    <cofactor evidence="1">
        <name>Zn(2+)</name>
        <dbReference type="ChEBI" id="CHEBI:29105"/>
    </cofactor>
</comment>
<evidence type="ECO:0000256" key="3">
    <source>
        <dbReference type="PROSITE-ProRule" id="PRU01379"/>
    </source>
</evidence>
<dbReference type="Pfam" id="PF00246">
    <property type="entry name" value="Peptidase_M14"/>
    <property type="match status" value="1"/>
</dbReference>